<dbReference type="PANTHER" id="PTHR33307:SF6">
    <property type="entry name" value="ALPHA-RHAMNOSIDASE (EUROFUNG)-RELATED"/>
    <property type="match status" value="1"/>
</dbReference>
<reference evidence="9 10" key="1">
    <citation type="submission" date="2018-06" db="EMBL/GenBank/DDBJ databases">
        <title>Genomic Encyclopedia of Archaeal and Bacterial Type Strains, Phase II (KMG-II): from individual species to whole genera.</title>
        <authorList>
            <person name="Goeker M."/>
        </authorList>
    </citation>
    <scope>NUCLEOTIDE SEQUENCE [LARGE SCALE GENOMIC DNA]</scope>
    <source>
        <strain evidence="9 10">DSM 23857</strain>
    </source>
</reference>
<evidence type="ECO:0000313" key="10">
    <source>
        <dbReference type="Proteomes" id="UP000249547"/>
    </source>
</evidence>
<dbReference type="InterPro" id="IPR016007">
    <property type="entry name" value="Alpha_rhamnosid"/>
</dbReference>
<comment type="caution">
    <text evidence="9">The sequence shown here is derived from an EMBL/GenBank/DDBJ whole genome shotgun (WGS) entry which is preliminary data.</text>
</comment>
<evidence type="ECO:0000256" key="1">
    <source>
        <dbReference type="ARBA" id="ARBA00001445"/>
    </source>
</evidence>
<dbReference type="InterPro" id="IPR013783">
    <property type="entry name" value="Ig-like_fold"/>
</dbReference>
<evidence type="ECO:0000259" key="6">
    <source>
        <dbReference type="Pfam" id="PF08531"/>
    </source>
</evidence>
<feature type="signal peptide" evidence="4">
    <location>
        <begin position="1"/>
        <end position="20"/>
    </location>
</feature>
<dbReference type="InterPro" id="IPR013737">
    <property type="entry name" value="Bac_rhamnosid_N"/>
</dbReference>
<accession>A0A327QFJ6</accession>
<gene>
    <name evidence="9" type="ORF">LX64_03405</name>
</gene>
<dbReference type="EC" id="3.2.1.40" evidence="2"/>
<dbReference type="SUPFAM" id="SSF48208">
    <property type="entry name" value="Six-hairpin glycosidases"/>
    <property type="match status" value="1"/>
</dbReference>
<dbReference type="Proteomes" id="UP000249547">
    <property type="component" value="Unassembled WGS sequence"/>
</dbReference>
<feature type="domain" description="Bacterial alpha-L-rhamnosidase N-terminal" evidence="6">
    <location>
        <begin position="161"/>
        <end position="333"/>
    </location>
</feature>
<dbReference type="InterPro" id="IPR012341">
    <property type="entry name" value="6hp_glycosidase-like_sf"/>
</dbReference>
<dbReference type="Gene3D" id="2.60.40.10">
    <property type="entry name" value="Immunoglobulins"/>
    <property type="match status" value="1"/>
</dbReference>
<dbReference type="EMBL" id="QLLL01000006">
    <property type="protein sequence ID" value="RAJ02392.1"/>
    <property type="molecule type" value="Genomic_DNA"/>
</dbReference>
<dbReference type="PIRSF" id="PIRSF010631">
    <property type="entry name" value="A-rhamnsds"/>
    <property type="match status" value="1"/>
</dbReference>
<dbReference type="Pfam" id="PF17390">
    <property type="entry name" value="Bac_rhamnosid_C"/>
    <property type="match status" value="1"/>
</dbReference>
<dbReference type="InterPro" id="IPR035398">
    <property type="entry name" value="Bac_rhamnosid_C"/>
</dbReference>
<evidence type="ECO:0000313" key="9">
    <source>
        <dbReference type="EMBL" id="RAJ02392.1"/>
    </source>
</evidence>
<dbReference type="Pfam" id="PF08531">
    <property type="entry name" value="Bac_rhamnosid_N"/>
    <property type="match status" value="1"/>
</dbReference>
<feature type="domain" description="Alpha-L-rhamnosidase concanavalin-like" evidence="5">
    <location>
        <begin position="341"/>
        <end position="452"/>
    </location>
</feature>
<evidence type="ECO:0000256" key="2">
    <source>
        <dbReference type="ARBA" id="ARBA00012652"/>
    </source>
</evidence>
<sequence length="886" mass="99688">MFRRVIMTVLFAGICASAIASDFTLQRLQCEYMVRPLGIDAVQPRFTWQMATPNQPAKQVAFVIRLAADSTTLASQPSFTSEKIQSGQQLFTYNGPTLKPFTKYYWQVQTWDQDGHTHIATSSFETGMVNKNNWKGAWIADRLDIHAKPAPLFRRAFQANKPIKQARAYIAAGGLYELYINGQKISSHQLDPMYTRFDRRTLYVTHDVTTALQQGKNAVGVMLGNGWYNHQSTAVWDFHKAPWRARPTFCMDLRITYTDGTEETIATDRDWRTSLSPVVFNSIYTAEHIDARKIQNGWNTANFDDSKWGGIIYRAAPSMNIVSQVMHPIERVETILPVSMRKINDRQYIFDLGRNISGVSEITLKGDAGTEIRVRHSELLDSAGNIDMSNIDVHYRPTDDKDPFQVDIYTLAGIGTETFSPHFNYKGFQYIEVTSSTPIALTKESVVAYFMHSKVPPIGVISTSQSTLQKLWWATNNAYLSNLFGYPTDCPQREKNGWTGDAHIAVETGLYNFDAITVYEKWLADHRDEQQPNGVLPSIIPTGGWGYEWGNGPDWTSTIAIIPWQVYMFYGDTTLLSRSYEAMKAYVNHITDISPDGITTWGLGDWVPVKSTTPVPFTSTAYYFADATIVAKAAKILGKTGDYIQYSKLANTIKNAFNEKYLDRLNATYGKGQQTEMSVPLYWGLVPNELKSVVAANLAKRVAQDNYHLDVGLLGTKAILNALTENGYDDVAYKVASQKTFPSWGYWVENGATTLWENWPLKAKSDISRNHIMFGEIGAWLYKGIAGIYPDENQAGFKHILLKPYFPADLNDFAVSHEGPYGQISTLFQRNKKVITYQVTIPPNSSATLTFKGIFKSVQMKVDGKLTPVSTQDIALSAGTYQFELK</sequence>
<dbReference type="Pfam" id="PF17389">
    <property type="entry name" value="Bac_rhamnosid6H"/>
    <property type="match status" value="1"/>
</dbReference>
<dbReference type="Gene3D" id="2.60.120.260">
    <property type="entry name" value="Galactose-binding domain-like"/>
    <property type="match status" value="2"/>
</dbReference>
<dbReference type="GO" id="GO:0005975">
    <property type="term" value="P:carbohydrate metabolic process"/>
    <property type="evidence" value="ECO:0007669"/>
    <property type="project" value="InterPro"/>
</dbReference>
<evidence type="ECO:0000259" key="5">
    <source>
        <dbReference type="Pfam" id="PF05592"/>
    </source>
</evidence>
<organism evidence="9 10">
    <name type="scientific">Chitinophaga skermanii</name>
    <dbReference type="NCBI Taxonomy" id="331697"/>
    <lineage>
        <taxon>Bacteria</taxon>
        <taxon>Pseudomonadati</taxon>
        <taxon>Bacteroidota</taxon>
        <taxon>Chitinophagia</taxon>
        <taxon>Chitinophagales</taxon>
        <taxon>Chitinophagaceae</taxon>
        <taxon>Chitinophaga</taxon>
    </lineage>
</organism>
<evidence type="ECO:0000256" key="3">
    <source>
        <dbReference type="ARBA" id="ARBA00022801"/>
    </source>
</evidence>
<dbReference type="OrthoDB" id="9766741at2"/>
<feature type="domain" description="Alpha-L-rhamnosidase C-terminal" evidence="8">
    <location>
        <begin position="792"/>
        <end position="852"/>
    </location>
</feature>
<dbReference type="Pfam" id="PF05592">
    <property type="entry name" value="Bac_rhamnosid"/>
    <property type="match status" value="1"/>
</dbReference>
<keyword evidence="3" id="KW-0378">Hydrolase</keyword>
<evidence type="ECO:0000259" key="8">
    <source>
        <dbReference type="Pfam" id="PF17390"/>
    </source>
</evidence>
<dbReference type="Gene3D" id="2.60.420.10">
    <property type="entry name" value="Maltose phosphorylase, domain 3"/>
    <property type="match status" value="1"/>
</dbReference>
<protein>
    <recommendedName>
        <fullName evidence="2">alpha-L-rhamnosidase</fullName>
        <ecNumber evidence="2">3.2.1.40</ecNumber>
    </recommendedName>
</protein>
<dbReference type="PANTHER" id="PTHR33307">
    <property type="entry name" value="ALPHA-RHAMNOSIDASE (EUROFUNG)"/>
    <property type="match status" value="1"/>
</dbReference>
<dbReference type="AlphaFoldDB" id="A0A327QFJ6"/>
<dbReference type="Gene3D" id="1.50.10.10">
    <property type="match status" value="1"/>
</dbReference>
<dbReference type="InterPro" id="IPR008979">
    <property type="entry name" value="Galactose-bd-like_sf"/>
</dbReference>
<feature type="chain" id="PRO_5016392712" description="alpha-L-rhamnosidase" evidence="4">
    <location>
        <begin position="21"/>
        <end position="886"/>
    </location>
</feature>
<dbReference type="SUPFAM" id="SSF49785">
    <property type="entry name" value="Galactose-binding domain-like"/>
    <property type="match status" value="1"/>
</dbReference>
<name>A0A327QFJ6_9BACT</name>
<keyword evidence="10" id="KW-1185">Reference proteome</keyword>
<dbReference type="GO" id="GO:0030596">
    <property type="term" value="F:alpha-L-rhamnosidase activity"/>
    <property type="evidence" value="ECO:0007669"/>
    <property type="project" value="UniProtKB-EC"/>
</dbReference>
<dbReference type="Pfam" id="PF25788">
    <property type="entry name" value="Ig_Rha78A_N"/>
    <property type="match status" value="1"/>
</dbReference>
<dbReference type="InterPro" id="IPR008928">
    <property type="entry name" value="6-hairpin_glycosidase_sf"/>
</dbReference>
<dbReference type="InterPro" id="IPR035396">
    <property type="entry name" value="Bac_rhamnosid6H"/>
</dbReference>
<feature type="domain" description="Alpha-L-rhamnosidase six-hairpin glycosidase" evidence="7">
    <location>
        <begin position="458"/>
        <end position="784"/>
    </location>
</feature>
<dbReference type="InterPro" id="IPR008902">
    <property type="entry name" value="Rhamnosid_concanavalin"/>
</dbReference>
<proteinExistence type="predicted"/>
<keyword evidence="4" id="KW-0732">Signal</keyword>
<evidence type="ECO:0000256" key="4">
    <source>
        <dbReference type="SAM" id="SignalP"/>
    </source>
</evidence>
<dbReference type="RefSeq" id="WP_111598836.1">
    <property type="nucleotide sequence ID" value="NZ_QLLL01000006.1"/>
</dbReference>
<evidence type="ECO:0000259" key="7">
    <source>
        <dbReference type="Pfam" id="PF17389"/>
    </source>
</evidence>
<comment type="catalytic activity">
    <reaction evidence="1">
        <text>Hydrolysis of terminal non-reducing alpha-L-rhamnose residues in alpha-L-rhamnosides.</text>
        <dbReference type="EC" id="3.2.1.40"/>
    </reaction>
</comment>